<name>A0A1G1YMG4_9BACT</name>
<dbReference type="SUPFAM" id="SSF51430">
    <property type="entry name" value="NAD(P)-linked oxidoreductase"/>
    <property type="match status" value="1"/>
</dbReference>
<protein>
    <submittedName>
        <fullName evidence="2">Xylose reductase</fullName>
    </submittedName>
</protein>
<gene>
    <name evidence="2" type="ORF">A2912_03715</name>
</gene>
<evidence type="ECO:0000259" key="1">
    <source>
        <dbReference type="Pfam" id="PF00248"/>
    </source>
</evidence>
<dbReference type="Gene3D" id="3.20.20.100">
    <property type="entry name" value="NADP-dependent oxidoreductase domain"/>
    <property type="match status" value="1"/>
</dbReference>
<reference evidence="2 3" key="1">
    <citation type="journal article" date="2016" name="Nat. Commun.">
        <title>Thousands of microbial genomes shed light on interconnected biogeochemical processes in an aquifer system.</title>
        <authorList>
            <person name="Anantharaman K."/>
            <person name="Brown C.T."/>
            <person name="Hug L.A."/>
            <person name="Sharon I."/>
            <person name="Castelle C.J."/>
            <person name="Probst A.J."/>
            <person name="Thomas B.C."/>
            <person name="Singh A."/>
            <person name="Wilkins M.J."/>
            <person name="Karaoz U."/>
            <person name="Brodie E.L."/>
            <person name="Williams K.H."/>
            <person name="Hubbard S.S."/>
            <person name="Banfield J.F."/>
        </authorList>
    </citation>
    <scope>NUCLEOTIDE SEQUENCE [LARGE SCALE GENOMIC DNA]</scope>
</reference>
<feature type="domain" description="NADP-dependent oxidoreductase" evidence="1">
    <location>
        <begin position="13"/>
        <end position="263"/>
    </location>
</feature>
<evidence type="ECO:0000313" key="2">
    <source>
        <dbReference type="EMBL" id="OGY53552.1"/>
    </source>
</evidence>
<dbReference type="EMBL" id="MHIN01000045">
    <property type="protein sequence ID" value="OGY53552.1"/>
    <property type="molecule type" value="Genomic_DNA"/>
</dbReference>
<accession>A0A1G1YMG4</accession>
<comment type="caution">
    <text evidence="2">The sequence shown here is derived from an EMBL/GenBank/DDBJ whole genome shotgun (WGS) entry which is preliminary data.</text>
</comment>
<dbReference type="InterPro" id="IPR020471">
    <property type="entry name" value="AKR"/>
</dbReference>
<dbReference type="PANTHER" id="PTHR43827:SF8">
    <property type="entry name" value="ALDO_KETO REDUCTASE FAMILY PROTEIN"/>
    <property type="match status" value="1"/>
</dbReference>
<dbReference type="Pfam" id="PF00248">
    <property type="entry name" value="Aldo_ket_red"/>
    <property type="match status" value="1"/>
</dbReference>
<dbReference type="Proteomes" id="UP000178122">
    <property type="component" value="Unassembled WGS sequence"/>
</dbReference>
<sequence length="266" mass="30767">MITPSIIYGTAWKEEATEELVLTALKTGFKAIDTANQRKHYHEAAVGNAIIKSNIPRSQLFLQTKFTYVGGQDHRLPYDPNKDYPTQVRQSFESSLQHLQTNYIDSYILHGPLTRHELTPADLQVWTEMEKIHNEKKIHYLGISNVNLKQLQQLYENATIKPTFVQNRCYAQSAWDKQIREYCKDKNIIYQGFSLLTANSFVLPQLQPIAVKYTKTPTQIIFRFSQQIGMIPLTGTTNQKHMQEDLALDFNLTEKEIEFIENIAVE</sequence>
<dbReference type="InterPro" id="IPR023210">
    <property type="entry name" value="NADP_OxRdtase_dom"/>
</dbReference>
<dbReference type="PRINTS" id="PR00069">
    <property type="entry name" value="ALDKETRDTASE"/>
</dbReference>
<dbReference type="PANTHER" id="PTHR43827">
    <property type="entry name" value="2,5-DIKETO-D-GLUCONIC ACID REDUCTASE"/>
    <property type="match status" value="1"/>
</dbReference>
<evidence type="ECO:0000313" key="3">
    <source>
        <dbReference type="Proteomes" id="UP000178122"/>
    </source>
</evidence>
<organism evidence="2 3">
    <name type="scientific">Candidatus Buchananbacteria bacterium RIFCSPLOWO2_01_FULL_40_23b</name>
    <dbReference type="NCBI Taxonomy" id="1797544"/>
    <lineage>
        <taxon>Bacteria</taxon>
        <taxon>Candidatus Buchananiibacteriota</taxon>
    </lineage>
</organism>
<dbReference type="GO" id="GO:0016491">
    <property type="term" value="F:oxidoreductase activity"/>
    <property type="evidence" value="ECO:0007669"/>
    <property type="project" value="InterPro"/>
</dbReference>
<proteinExistence type="predicted"/>
<dbReference type="AlphaFoldDB" id="A0A1G1YMG4"/>
<dbReference type="InterPro" id="IPR036812">
    <property type="entry name" value="NAD(P)_OxRdtase_dom_sf"/>
</dbReference>
<dbReference type="CDD" id="cd19071">
    <property type="entry name" value="AKR_AKR1-5-like"/>
    <property type="match status" value="1"/>
</dbReference>